<comment type="caution">
    <text evidence="2">The sequence shown here is derived from an EMBL/GenBank/DDBJ whole genome shotgun (WGS) entry which is preliminary data.</text>
</comment>
<proteinExistence type="predicted"/>
<reference evidence="2" key="1">
    <citation type="journal article" date="2012" name="Science">
        <title>Fermentation, hydrogen, and sulfur metabolism in multiple uncultivated bacterial phyla.</title>
        <authorList>
            <person name="Wrighton K.C."/>
            <person name="Thomas B.C."/>
            <person name="Sharon I."/>
            <person name="Miller C.S."/>
            <person name="Castelle C.J."/>
            <person name="VerBerkmoes N.C."/>
            <person name="Wilkins M.J."/>
            <person name="Hettich R.L."/>
            <person name="Lipton M.S."/>
            <person name="Williams K.H."/>
            <person name="Long P.E."/>
            <person name="Banfield J.F."/>
        </authorList>
    </citation>
    <scope>NUCLEOTIDE SEQUENCE [LARGE SCALE GENOMIC DNA]</scope>
</reference>
<organism evidence="2">
    <name type="scientific">uncultured bacterium</name>
    <name type="common">gcode 4</name>
    <dbReference type="NCBI Taxonomy" id="1234023"/>
    <lineage>
        <taxon>Bacteria</taxon>
        <taxon>environmental samples</taxon>
    </lineage>
</organism>
<gene>
    <name evidence="2" type="ORF">ACD_80C00084G0002</name>
</gene>
<dbReference type="EMBL" id="AMFJ01036091">
    <property type="protein sequence ID" value="EKD25316.1"/>
    <property type="molecule type" value="Genomic_DNA"/>
</dbReference>
<evidence type="ECO:0000256" key="1">
    <source>
        <dbReference type="SAM" id="Coils"/>
    </source>
</evidence>
<keyword evidence="1" id="KW-0175">Coiled coil</keyword>
<feature type="coiled-coil region" evidence="1">
    <location>
        <begin position="4"/>
        <end position="35"/>
    </location>
</feature>
<sequence>MTGINTLRQEENSKQNKIKNKKDELLENLDLQNSKKLVQDLVKRGYKDLLNYCSLKSAFDDIKEEWKQIEKYIDDIFSNKPNKLEEKDIFFIKTVMKDEISTRKWKREMTTRQKEKVLELENALKSFEGLVKK</sequence>
<name>K1XJE9_9BACT</name>
<accession>K1XJE9</accession>
<protein>
    <submittedName>
        <fullName evidence="2">Uncharacterized protein</fullName>
    </submittedName>
</protein>
<evidence type="ECO:0000313" key="2">
    <source>
        <dbReference type="EMBL" id="EKD25316.1"/>
    </source>
</evidence>
<dbReference type="AlphaFoldDB" id="K1XJE9"/>